<protein>
    <submittedName>
        <fullName evidence="8">RagB/SusD family nutrient uptake outer membrane protein</fullName>
    </submittedName>
</protein>
<dbReference type="PROSITE" id="PS51257">
    <property type="entry name" value="PROKAR_LIPOPROTEIN"/>
    <property type="match status" value="1"/>
</dbReference>
<feature type="domain" description="RagB/SusD" evidence="6">
    <location>
        <begin position="347"/>
        <end position="464"/>
    </location>
</feature>
<evidence type="ECO:0000313" key="8">
    <source>
        <dbReference type="EMBL" id="MBO9154963.1"/>
    </source>
</evidence>
<evidence type="ECO:0000256" key="2">
    <source>
        <dbReference type="ARBA" id="ARBA00006275"/>
    </source>
</evidence>
<dbReference type="EMBL" id="JAGHKP010000004">
    <property type="protein sequence ID" value="MBO9154963.1"/>
    <property type="molecule type" value="Genomic_DNA"/>
</dbReference>
<dbReference type="InterPro" id="IPR011990">
    <property type="entry name" value="TPR-like_helical_dom_sf"/>
</dbReference>
<comment type="similarity">
    <text evidence="2">Belongs to the SusD family.</text>
</comment>
<dbReference type="Pfam" id="PF07980">
    <property type="entry name" value="SusD_RagB"/>
    <property type="match status" value="1"/>
</dbReference>
<evidence type="ECO:0000313" key="9">
    <source>
        <dbReference type="Proteomes" id="UP000679126"/>
    </source>
</evidence>
<gene>
    <name evidence="8" type="ORF">J7I43_22225</name>
</gene>
<proteinExistence type="inferred from homology"/>
<organism evidence="8 9">
    <name type="scientific">Chitinophaga chungangae</name>
    <dbReference type="NCBI Taxonomy" id="2821488"/>
    <lineage>
        <taxon>Bacteria</taxon>
        <taxon>Pseudomonadati</taxon>
        <taxon>Bacteroidota</taxon>
        <taxon>Chitinophagia</taxon>
        <taxon>Chitinophagales</taxon>
        <taxon>Chitinophagaceae</taxon>
        <taxon>Chitinophaga</taxon>
    </lineage>
</organism>
<evidence type="ECO:0000256" key="5">
    <source>
        <dbReference type="ARBA" id="ARBA00023237"/>
    </source>
</evidence>
<evidence type="ECO:0000259" key="6">
    <source>
        <dbReference type="Pfam" id="PF07980"/>
    </source>
</evidence>
<accession>A0ABS3YJV2</accession>
<dbReference type="Gene3D" id="1.25.40.390">
    <property type="match status" value="1"/>
</dbReference>
<keyword evidence="4" id="KW-0472">Membrane</keyword>
<dbReference type="Proteomes" id="UP000679126">
    <property type="component" value="Unassembled WGS sequence"/>
</dbReference>
<keyword evidence="3" id="KW-0732">Signal</keyword>
<dbReference type="SUPFAM" id="SSF48452">
    <property type="entry name" value="TPR-like"/>
    <property type="match status" value="1"/>
</dbReference>
<comment type="caution">
    <text evidence="8">The sequence shown here is derived from an EMBL/GenBank/DDBJ whole genome shotgun (WGS) entry which is preliminary data.</text>
</comment>
<dbReference type="InterPro" id="IPR012944">
    <property type="entry name" value="SusD_RagB_dom"/>
</dbReference>
<name>A0ABS3YJV2_9BACT</name>
<dbReference type="InterPro" id="IPR033985">
    <property type="entry name" value="SusD-like_N"/>
</dbReference>
<feature type="domain" description="SusD-like N-terminal" evidence="7">
    <location>
        <begin position="26"/>
        <end position="229"/>
    </location>
</feature>
<dbReference type="RefSeq" id="WP_209148073.1">
    <property type="nucleotide sequence ID" value="NZ_JAGHKP010000004.1"/>
</dbReference>
<reference evidence="9" key="1">
    <citation type="submission" date="2021-03" db="EMBL/GenBank/DDBJ databases">
        <title>Assistant Professor.</title>
        <authorList>
            <person name="Huq M.A."/>
        </authorList>
    </citation>
    <scope>NUCLEOTIDE SEQUENCE [LARGE SCALE GENOMIC DNA]</scope>
    <source>
        <strain evidence="9">MAH-28</strain>
    </source>
</reference>
<keyword evidence="9" id="KW-1185">Reference proteome</keyword>
<dbReference type="Pfam" id="PF14322">
    <property type="entry name" value="SusD-like_3"/>
    <property type="match status" value="1"/>
</dbReference>
<keyword evidence="5" id="KW-0998">Cell outer membrane</keyword>
<evidence type="ECO:0000256" key="4">
    <source>
        <dbReference type="ARBA" id="ARBA00023136"/>
    </source>
</evidence>
<evidence type="ECO:0000259" key="7">
    <source>
        <dbReference type="Pfam" id="PF14322"/>
    </source>
</evidence>
<evidence type="ECO:0000256" key="3">
    <source>
        <dbReference type="ARBA" id="ARBA00022729"/>
    </source>
</evidence>
<comment type="subcellular location">
    <subcellularLocation>
        <location evidence="1">Cell outer membrane</location>
    </subcellularLocation>
</comment>
<evidence type="ECO:0000256" key="1">
    <source>
        <dbReference type="ARBA" id="ARBA00004442"/>
    </source>
</evidence>
<sequence>MSKLKLFFFTGVICCLAIIGCKKQNEWLDIQKDPNDKTLKVLKDFQAVLDNSTILNFNYPTIGQLGADHYFLSDQYFNLSLPTDRNAYVWNSDVFEGRISADYNDSYTKIAYANIVLDGLRKIQVGINEQSEFNDIRGQALFFRSFIYFELASIFCKQYVNQTANSDLGLCLKLTSNIYEIEQRSSIESTFNLIVNDLEEAALALPIVAKYKTRPSKLAAYALLARVYLNMGNYVKAREACDSVLRNNVELLNFNEVPSLTLEYRFPNFKAGNKEVLFHSEGIGYTAVVPDYNFNYGYVDTMLYESYDEYDLRRKYFFESQTSSTQVKYRGTYTGTGFNFCGLAINEVYITRAECNARLNNIQASLNDLNLLLVNRYERGRFVNYQADNKDTLLSKILLERKKELSFTGQIRWQDLRRLNIDPRFATYITRIIAGQTITLPPNDRKYVYPIPQDEIDRTGIVQNER</sequence>